<feature type="chain" id="PRO_5012219080" evidence="2">
    <location>
        <begin position="22"/>
        <end position="383"/>
    </location>
</feature>
<evidence type="ECO:0000313" key="5">
    <source>
        <dbReference type="Proteomes" id="UP000197290"/>
    </source>
</evidence>
<feature type="signal peptide" evidence="2">
    <location>
        <begin position="1"/>
        <end position="21"/>
    </location>
</feature>
<feature type="coiled-coil region" evidence="1">
    <location>
        <begin position="25"/>
        <end position="52"/>
    </location>
</feature>
<dbReference type="GO" id="GO:0004222">
    <property type="term" value="F:metalloendopeptidase activity"/>
    <property type="evidence" value="ECO:0007669"/>
    <property type="project" value="TreeGrafter"/>
</dbReference>
<evidence type="ECO:0000259" key="3">
    <source>
        <dbReference type="Pfam" id="PF01551"/>
    </source>
</evidence>
<keyword evidence="4" id="KW-0378">Hydrolase</keyword>
<evidence type="ECO:0000256" key="1">
    <source>
        <dbReference type="SAM" id="Coils"/>
    </source>
</evidence>
<dbReference type="Proteomes" id="UP000197290">
    <property type="component" value="Unassembled WGS sequence"/>
</dbReference>
<dbReference type="Pfam" id="PF01551">
    <property type="entry name" value="Peptidase_M23"/>
    <property type="match status" value="1"/>
</dbReference>
<name>A0A245ZPA8_9SPHN</name>
<feature type="domain" description="M23ase beta-sheet core" evidence="3">
    <location>
        <begin position="287"/>
        <end position="377"/>
    </location>
</feature>
<dbReference type="SUPFAM" id="SSF51261">
    <property type="entry name" value="Duplicated hybrid motif"/>
    <property type="match status" value="1"/>
</dbReference>
<reference evidence="4 5" key="1">
    <citation type="submission" date="2017-03" db="EMBL/GenBank/DDBJ databases">
        <title>Genome sequence of Sphingomonas dokdonensis DSM 21029.</title>
        <authorList>
            <person name="Poehlein A."/>
            <person name="Wuebbeler J.H."/>
            <person name="Steinbuechel A."/>
            <person name="Daniel R."/>
        </authorList>
    </citation>
    <scope>NUCLEOTIDE SEQUENCE [LARGE SCALE GENOMIC DNA]</scope>
    <source>
        <strain evidence="4 5">DSM 21029</strain>
    </source>
</reference>
<comment type="caution">
    <text evidence="4">The sequence shown here is derived from an EMBL/GenBank/DDBJ whole genome shotgun (WGS) entry which is preliminary data.</text>
</comment>
<sequence>MRAGWTVMLTGAALLLASATAPDPLAVERERLKLARAEAVQANARAADLARQAARERGAVAKARAEEAAVAARIDRAAANVTAAQAQVAITEGLLARQRAALGERQRPVAKLVAALSSLARRPVAAAIVQPGSVTDLVHVRAVLGSTLPTIRRDTADLRAALTQSRRLRAAAAEAVSGLEQSRRLLVAERQALAAVRAKHASAAVQLNRDALAQSDRAIALGEEARDIVDRMSAFGETQATLEELAALPGPPRAIVAPVTRDAPYQLPIAGRLVTGFGELSDNGVRSRGLTFAVARGAIVRAPAAGQVLLSRPFRDYGSIVIVDHGNGWNTLVTGLGATAVARGAQVSAGDPLGRAPLEAGVPRITVELRRQGRPVDLTAMIG</sequence>
<dbReference type="InterPro" id="IPR016047">
    <property type="entry name" value="M23ase_b-sheet_dom"/>
</dbReference>
<dbReference type="InterPro" id="IPR050570">
    <property type="entry name" value="Cell_wall_metabolism_enzyme"/>
</dbReference>
<dbReference type="PANTHER" id="PTHR21666:SF270">
    <property type="entry name" value="MUREIN HYDROLASE ACTIVATOR ENVC"/>
    <property type="match status" value="1"/>
</dbReference>
<gene>
    <name evidence="4" type="primary">envC</name>
    <name evidence="4" type="ORF">SPDO_15870</name>
</gene>
<dbReference type="CDD" id="cd12797">
    <property type="entry name" value="M23_peptidase"/>
    <property type="match status" value="1"/>
</dbReference>
<keyword evidence="1" id="KW-0175">Coiled coil</keyword>
<dbReference type="OrthoDB" id="9809144at2"/>
<accession>A0A245ZPA8</accession>
<organism evidence="4 5">
    <name type="scientific">Sphingomonas dokdonensis</name>
    <dbReference type="NCBI Taxonomy" id="344880"/>
    <lineage>
        <taxon>Bacteria</taxon>
        <taxon>Pseudomonadati</taxon>
        <taxon>Pseudomonadota</taxon>
        <taxon>Alphaproteobacteria</taxon>
        <taxon>Sphingomonadales</taxon>
        <taxon>Sphingomonadaceae</taxon>
        <taxon>Sphingomonas</taxon>
    </lineage>
</organism>
<dbReference type="AlphaFoldDB" id="A0A245ZPA8"/>
<dbReference type="Gene3D" id="2.70.70.10">
    <property type="entry name" value="Glucose Permease (Domain IIA)"/>
    <property type="match status" value="1"/>
</dbReference>
<dbReference type="PANTHER" id="PTHR21666">
    <property type="entry name" value="PEPTIDASE-RELATED"/>
    <property type="match status" value="1"/>
</dbReference>
<evidence type="ECO:0000256" key="2">
    <source>
        <dbReference type="SAM" id="SignalP"/>
    </source>
</evidence>
<dbReference type="InterPro" id="IPR011055">
    <property type="entry name" value="Dup_hybrid_motif"/>
</dbReference>
<evidence type="ECO:0000313" key="4">
    <source>
        <dbReference type="EMBL" id="OWK31577.1"/>
    </source>
</evidence>
<dbReference type="EMBL" id="NBBI01000002">
    <property type="protein sequence ID" value="OWK31577.1"/>
    <property type="molecule type" value="Genomic_DNA"/>
</dbReference>
<keyword evidence="5" id="KW-1185">Reference proteome</keyword>
<proteinExistence type="predicted"/>
<keyword evidence="2" id="KW-0732">Signal</keyword>
<protein>
    <submittedName>
        <fullName evidence="4">Murein hydrolase activator EnvC</fullName>
    </submittedName>
</protein>